<evidence type="ECO:0000313" key="3">
    <source>
        <dbReference type="EMBL" id="TDB67444.1"/>
    </source>
</evidence>
<sequence length="773" mass="89778">MSELIRQIPNYCFTWQSMFWWFGSWVFIGKSKMNYFLKFKLFSSILLMLGMAHSSMAQDGTIFPPVLPPREITALEIRENISIDGRLNESSWNQTITSGNFFKQFPDQGGSPTFDTEVKILYNRKNLYFAFFCRDSLGKKGLRVPDLKRDFDFFEFDLVGVNLDPFLDKRNAQVFQTNPYGVQRDLLAFDDAFFDREWDGYWKVRTTRTDSGYVAEMQIPWATLRYPKGEVQDWGIQFIRRSRRLGEQSSWSPYPRAYNPYRMPYAGLLKGIKPPDPSLNLRVQPYLLTDYTRRFVDRQRLSNSFSPKIGGEIKWAISPHTVLDLTFNTDFAQADVDRQVQNLTRFSVLFPERRQFFLENATLFNLGDDFNQPFFSRRIGLSDNGTPIPLDAGIRLVSRNLKQNFAGLFVRQRQSAENRIGVTNFGVLRYSKNIGEKHRVGTMVTFKNSEAGFNKPGTGNATFSIDGFLRITEPLSWSFMATKSQSSEPDGNGYTALSRLEYRSNNWYLFAVNSIISKDYNPAMGFVYGSNLINTNLGGYHIARPKWKPKFVRQMDPGVYLDMYHRADNGKFQQAEVTFFPIWIIANTGNRLTGNVIPTWQVVDQAFPIVGLTISPNNYYYTRYRFSYDSDQSKSLTCKIFSEFGNFYDGKLTTLTGEIRYSPIPQVSARVSYTRNDFENIGEKRESRISHLFAPEVRLAFNPRIQLTSFYQHNSAASQDVWNIRFAWEFQPLSFFYFVYTSNSAQLFSNELKRPQLIRNEQNIAKITYLKQF</sequence>
<dbReference type="InterPro" id="IPR045670">
    <property type="entry name" value="DUF5916"/>
</dbReference>
<gene>
    <name evidence="3" type="ORF">EZE20_05720</name>
</gene>
<dbReference type="OrthoDB" id="9786766at2"/>
<evidence type="ECO:0000259" key="1">
    <source>
        <dbReference type="Pfam" id="PF06452"/>
    </source>
</evidence>
<protein>
    <submittedName>
        <fullName evidence="3">Uncharacterized protein</fullName>
    </submittedName>
</protein>
<dbReference type="GO" id="GO:0016052">
    <property type="term" value="P:carbohydrate catabolic process"/>
    <property type="evidence" value="ECO:0007669"/>
    <property type="project" value="InterPro"/>
</dbReference>
<dbReference type="EMBL" id="SMJU01000003">
    <property type="protein sequence ID" value="TDB67444.1"/>
    <property type="molecule type" value="Genomic_DNA"/>
</dbReference>
<dbReference type="AlphaFoldDB" id="A0A4R4KH91"/>
<dbReference type="GO" id="GO:0030246">
    <property type="term" value="F:carbohydrate binding"/>
    <property type="evidence" value="ECO:0007669"/>
    <property type="project" value="InterPro"/>
</dbReference>
<dbReference type="CDD" id="cd09618">
    <property type="entry name" value="CBM9_like_2"/>
    <property type="match status" value="1"/>
</dbReference>
<keyword evidence="4" id="KW-1185">Reference proteome</keyword>
<feature type="domain" description="DUF5916" evidence="2">
    <location>
        <begin position="278"/>
        <end position="383"/>
    </location>
</feature>
<proteinExistence type="predicted"/>
<feature type="domain" description="Carbohydrate-binding" evidence="1">
    <location>
        <begin position="83"/>
        <end position="228"/>
    </location>
</feature>
<comment type="caution">
    <text evidence="3">The sequence shown here is derived from an EMBL/GenBank/DDBJ whole genome shotgun (WGS) entry which is preliminary data.</text>
</comment>
<name>A0A4R4KH91_9BACT</name>
<reference evidence="3 4" key="1">
    <citation type="submission" date="2019-02" db="EMBL/GenBank/DDBJ databases">
        <title>Arundinibacter roseus gen. nov., sp. nov., a new member of the family Cytophagaceae.</title>
        <authorList>
            <person name="Szuroczki S."/>
            <person name="Khayer B."/>
            <person name="Sproer C."/>
            <person name="Toumi M."/>
            <person name="Szabo A."/>
            <person name="Felfoldi T."/>
            <person name="Schumann P."/>
            <person name="Toth E."/>
        </authorList>
    </citation>
    <scope>NUCLEOTIDE SEQUENCE [LARGE SCALE GENOMIC DNA]</scope>
    <source>
        <strain evidence="3 4">DMA-k-7a</strain>
    </source>
</reference>
<accession>A0A4R4KH91</accession>
<dbReference type="GO" id="GO:0004553">
    <property type="term" value="F:hydrolase activity, hydrolyzing O-glycosyl compounds"/>
    <property type="evidence" value="ECO:0007669"/>
    <property type="project" value="InterPro"/>
</dbReference>
<dbReference type="Pfam" id="PF19313">
    <property type="entry name" value="DUF5916"/>
    <property type="match status" value="1"/>
</dbReference>
<dbReference type="Pfam" id="PF06452">
    <property type="entry name" value="CBM9_1"/>
    <property type="match status" value="1"/>
</dbReference>
<organism evidence="3 4">
    <name type="scientific">Arundinibacter roseus</name>
    <dbReference type="NCBI Taxonomy" id="2070510"/>
    <lineage>
        <taxon>Bacteria</taxon>
        <taxon>Pseudomonadati</taxon>
        <taxon>Bacteroidota</taxon>
        <taxon>Cytophagia</taxon>
        <taxon>Cytophagales</taxon>
        <taxon>Spirosomataceae</taxon>
        <taxon>Arundinibacter</taxon>
    </lineage>
</organism>
<dbReference type="Gene3D" id="2.60.40.1190">
    <property type="match status" value="1"/>
</dbReference>
<evidence type="ECO:0000259" key="2">
    <source>
        <dbReference type="Pfam" id="PF19313"/>
    </source>
</evidence>
<dbReference type="Proteomes" id="UP000295706">
    <property type="component" value="Unassembled WGS sequence"/>
</dbReference>
<evidence type="ECO:0000313" key="4">
    <source>
        <dbReference type="Proteomes" id="UP000295706"/>
    </source>
</evidence>
<dbReference type="InterPro" id="IPR010502">
    <property type="entry name" value="Carb-bd_dom_fam9"/>
</dbReference>
<dbReference type="SUPFAM" id="SSF49344">
    <property type="entry name" value="CBD9-like"/>
    <property type="match status" value="1"/>
</dbReference>